<proteinExistence type="predicted"/>
<keyword evidence="2" id="KW-1185">Reference proteome</keyword>
<comment type="caution">
    <text evidence="1">The sequence shown here is derived from an EMBL/GenBank/DDBJ whole genome shotgun (WGS) entry which is preliminary data.</text>
</comment>
<dbReference type="AlphaFoldDB" id="A0AAD5UCD9"/>
<protein>
    <submittedName>
        <fullName evidence="1">Uncharacterized protein</fullName>
    </submittedName>
</protein>
<dbReference type="Proteomes" id="UP001211065">
    <property type="component" value="Unassembled WGS sequence"/>
</dbReference>
<evidence type="ECO:0000313" key="2">
    <source>
        <dbReference type="Proteomes" id="UP001211065"/>
    </source>
</evidence>
<accession>A0AAD5UCD9</accession>
<evidence type="ECO:0000313" key="1">
    <source>
        <dbReference type="EMBL" id="KAJ3228474.1"/>
    </source>
</evidence>
<organism evidence="1 2">
    <name type="scientific">Clydaea vesicula</name>
    <dbReference type="NCBI Taxonomy" id="447962"/>
    <lineage>
        <taxon>Eukaryota</taxon>
        <taxon>Fungi</taxon>
        <taxon>Fungi incertae sedis</taxon>
        <taxon>Chytridiomycota</taxon>
        <taxon>Chytridiomycota incertae sedis</taxon>
        <taxon>Chytridiomycetes</taxon>
        <taxon>Lobulomycetales</taxon>
        <taxon>Lobulomycetaceae</taxon>
        <taxon>Clydaea</taxon>
    </lineage>
</organism>
<name>A0AAD5UCD9_9FUNG</name>
<dbReference type="EMBL" id="JADGJW010000001">
    <property type="protein sequence ID" value="KAJ3228474.1"/>
    <property type="molecule type" value="Genomic_DNA"/>
</dbReference>
<sequence>MQSLLLTEDTLKCKKQNFQKISLSNKFLSETKQEKIKLVKLVKHKPISEFKIGKQSLHYKTIFSSNIYDEETKFKNKLTPAVDFKKKEVPWCKKVEATLGRKLESSVKIESLKKSKSFFLTDLNNCKTKLMEDSKNFDFKKKNNLFMNEFQVAENESFKEEKANLHFEKERNFLKKNATSAVSGNNTNCSSNHVFSFQYLIKEPPVFNVVNNQVGN</sequence>
<reference evidence="1" key="1">
    <citation type="submission" date="2020-05" db="EMBL/GenBank/DDBJ databases">
        <title>Phylogenomic resolution of chytrid fungi.</title>
        <authorList>
            <person name="Stajich J.E."/>
            <person name="Amses K."/>
            <person name="Simmons R."/>
            <person name="Seto K."/>
            <person name="Myers J."/>
            <person name="Bonds A."/>
            <person name="Quandt C.A."/>
            <person name="Barry K."/>
            <person name="Liu P."/>
            <person name="Grigoriev I."/>
            <person name="Longcore J.E."/>
            <person name="James T.Y."/>
        </authorList>
    </citation>
    <scope>NUCLEOTIDE SEQUENCE</scope>
    <source>
        <strain evidence="1">JEL0476</strain>
    </source>
</reference>
<gene>
    <name evidence="1" type="ORF">HK099_000029</name>
</gene>